<reference evidence="3" key="1">
    <citation type="submission" date="2023-06" db="EMBL/GenBank/DDBJ databases">
        <title>Draft Genome Sequences of Representative Paenibacillus Polymyxa, Bacillus cereus, Fictibacillus sp., and Brevibacillus agri Strains Isolated from Amazonian Dark Earth.</title>
        <authorList>
            <person name="Pellegrinetti T.A."/>
            <person name="Cunha I.C.M."/>
            <person name="Chaves M.G."/>
            <person name="Freitas A.S."/>
            <person name="Silva A.V.R."/>
            <person name="Tsai S.M."/>
            <person name="Mendes L.W."/>
        </authorList>
    </citation>
    <scope>NUCLEOTIDE SEQUENCE</scope>
    <source>
        <strain evidence="3">CENA-BCM004</strain>
    </source>
</reference>
<dbReference type="Gene3D" id="3.30.530.20">
    <property type="match status" value="1"/>
</dbReference>
<evidence type="ECO:0000313" key="4">
    <source>
        <dbReference type="Proteomes" id="UP001168694"/>
    </source>
</evidence>
<sequence length="154" mass="17383">MSGRSVSHDTFIIDRYYDVTPSRVYTAWADPDEKALWFPIGEEFDFRVGGREYSQGIAPDGHQYTYDAIYQEIVPSERIIYSYAMDLDKTRISVSVASVEFKAKGSGTQLLLTEQGAFLDGLDNVSQREHGTKILLDKLGETLLPASSKKYIKK</sequence>
<comment type="caution">
    <text evidence="3">The sequence shown here is derived from an EMBL/GenBank/DDBJ whole genome shotgun (WGS) entry which is preliminary data.</text>
</comment>
<accession>A0ABT8EB69</accession>
<dbReference type="RefSeq" id="WP_290401262.1">
    <property type="nucleotide sequence ID" value="NZ_JAUHLN010000004.1"/>
</dbReference>
<organism evidence="3 4">
    <name type="scientific">Fictibacillus terranigra</name>
    <dbReference type="NCBI Taxonomy" id="3058424"/>
    <lineage>
        <taxon>Bacteria</taxon>
        <taxon>Bacillati</taxon>
        <taxon>Bacillota</taxon>
        <taxon>Bacilli</taxon>
        <taxon>Bacillales</taxon>
        <taxon>Fictibacillaceae</taxon>
        <taxon>Fictibacillus</taxon>
    </lineage>
</organism>
<dbReference type="Proteomes" id="UP001168694">
    <property type="component" value="Unassembled WGS sequence"/>
</dbReference>
<keyword evidence="4" id="KW-1185">Reference proteome</keyword>
<evidence type="ECO:0000313" key="3">
    <source>
        <dbReference type="EMBL" id="MDN4075158.1"/>
    </source>
</evidence>
<feature type="domain" description="Activator of Hsp90 ATPase homologue 1/2-like C-terminal" evidence="2">
    <location>
        <begin position="18"/>
        <end position="143"/>
    </location>
</feature>
<dbReference type="CDD" id="cd08900">
    <property type="entry name" value="SRPBCC_CalC_Aha1-like_7"/>
    <property type="match status" value="1"/>
</dbReference>
<dbReference type="EMBL" id="JAUHLN010000004">
    <property type="protein sequence ID" value="MDN4075158.1"/>
    <property type="molecule type" value="Genomic_DNA"/>
</dbReference>
<dbReference type="SUPFAM" id="SSF55961">
    <property type="entry name" value="Bet v1-like"/>
    <property type="match status" value="1"/>
</dbReference>
<dbReference type="InterPro" id="IPR013538">
    <property type="entry name" value="ASHA1/2-like_C"/>
</dbReference>
<dbReference type="InterPro" id="IPR023393">
    <property type="entry name" value="START-like_dom_sf"/>
</dbReference>
<gene>
    <name evidence="3" type="ORF">QYF49_19495</name>
</gene>
<proteinExistence type="inferred from homology"/>
<dbReference type="Pfam" id="PF08327">
    <property type="entry name" value="AHSA1"/>
    <property type="match status" value="1"/>
</dbReference>
<protein>
    <submittedName>
        <fullName evidence="3">SRPBCC family protein</fullName>
    </submittedName>
</protein>
<evidence type="ECO:0000256" key="1">
    <source>
        <dbReference type="ARBA" id="ARBA00006817"/>
    </source>
</evidence>
<comment type="similarity">
    <text evidence="1">Belongs to the AHA1 family.</text>
</comment>
<evidence type="ECO:0000259" key="2">
    <source>
        <dbReference type="Pfam" id="PF08327"/>
    </source>
</evidence>
<name>A0ABT8EB69_9BACL</name>